<proteinExistence type="predicted"/>
<organism evidence="2">
    <name type="scientific">Wuchereria bancrofti</name>
    <dbReference type="NCBI Taxonomy" id="6293"/>
    <lineage>
        <taxon>Eukaryota</taxon>
        <taxon>Metazoa</taxon>
        <taxon>Ecdysozoa</taxon>
        <taxon>Nematoda</taxon>
        <taxon>Chromadorea</taxon>
        <taxon>Rhabditida</taxon>
        <taxon>Spirurina</taxon>
        <taxon>Spiruromorpha</taxon>
        <taxon>Filarioidea</taxon>
        <taxon>Onchocercidae</taxon>
        <taxon>Wuchereria</taxon>
    </lineage>
</organism>
<dbReference type="WBParaSite" id="maker-PairedContig_1906-snap-gene-2.13-mRNA-1">
    <property type="protein sequence ID" value="maker-PairedContig_1906-snap-gene-2.13-mRNA-1"/>
    <property type="gene ID" value="maker-PairedContig_1906-snap-gene-2.13"/>
</dbReference>
<evidence type="ECO:0000256" key="1">
    <source>
        <dbReference type="SAM" id="SignalP"/>
    </source>
</evidence>
<keyword evidence="1" id="KW-0732">Signal</keyword>
<feature type="chain" id="PRO_5009318158" evidence="1">
    <location>
        <begin position="24"/>
        <end position="59"/>
    </location>
</feature>
<feature type="signal peptide" evidence="1">
    <location>
        <begin position="1"/>
        <end position="23"/>
    </location>
</feature>
<protein>
    <submittedName>
        <fullName evidence="2">Uncharacterized protein</fullName>
    </submittedName>
</protein>
<evidence type="ECO:0000313" key="2">
    <source>
        <dbReference type="WBParaSite" id="maker-PairedContig_1906-snap-gene-2.13-mRNA-1"/>
    </source>
</evidence>
<name>A0A1I8EFR8_WUCBA</name>
<reference evidence="2" key="1">
    <citation type="submission" date="2016-11" db="UniProtKB">
        <authorList>
            <consortium name="WormBaseParasite"/>
        </authorList>
    </citation>
    <scope>IDENTIFICATION</scope>
    <source>
        <strain evidence="2">pt0022</strain>
    </source>
</reference>
<accession>A0A1I8EFR8</accession>
<sequence length="59" mass="6623">MLISVKLWSLAFIRFACILFTQANRNSNPVASGLIFTCAVERYECGDSAILLKLYMVYG</sequence>
<dbReference type="AlphaFoldDB" id="A0A1I8EFR8"/>